<comment type="caution">
    <text evidence="1">The sequence shown here is derived from an EMBL/GenBank/DDBJ whole genome shotgun (WGS) entry which is preliminary data.</text>
</comment>
<dbReference type="AlphaFoldDB" id="X1PUM8"/>
<feature type="non-terminal residue" evidence="1">
    <location>
        <position position="86"/>
    </location>
</feature>
<protein>
    <submittedName>
        <fullName evidence="1">Uncharacterized protein</fullName>
    </submittedName>
</protein>
<gene>
    <name evidence="1" type="ORF">S06H3_43799</name>
</gene>
<evidence type="ECO:0000313" key="1">
    <source>
        <dbReference type="EMBL" id="GAI34569.1"/>
    </source>
</evidence>
<reference evidence="1" key="1">
    <citation type="journal article" date="2014" name="Front. Microbiol.">
        <title>High frequency of phylogenetically diverse reductive dehalogenase-homologous genes in deep subseafloor sedimentary metagenomes.</title>
        <authorList>
            <person name="Kawai M."/>
            <person name="Futagami T."/>
            <person name="Toyoda A."/>
            <person name="Takaki Y."/>
            <person name="Nishi S."/>
            <person name="Hori S."/>
            <person name="Arai W."/>
            <person name="Tsubouchi T."/>
            <person name="Morono Y."/>
            <person name="Uchiyama I."/>
            <person name="Ito T."/>
            <person name="Fujiyama A."/>
            <person name="Inagaki F."/>
            <person name="Takami H."/>
        </authorList>
    </citation>
    <scope>NUCLEOTIDE SEQUENCE</scope>
    <source>
        <strain evidence="1">Expedition CK06-06</strain>
    </source>
</reference>
<accession>X1PUM8</accession>
<sequence length="86" mass="9597">MSVTIDIAEHPTNNNIDFILHGVQQYTCTIDAPELTVGYTSAEANRRGFAVRFTNIQIPPGSKMIHARLRAQSSGDYPETYVEAWV</sequence>
<name>X1PUM8_9ZZZZ</name>
<dbReference type="EMBL" id="BARV01027192">
    <property type="protein sequence ID" value="GAI34569.1"/>
    <property type="molecule type" value="Genomic_DNA"/>
</dbReference>
<organism evidence="1">
    <name type="scientific">marine sediment metagenome</name>
    <dbReference type="NCBI Taxonomy" id="412755"/>
    <lineage>
        <taxon>unclassified sequences</taxon>
        <taxon>metagenomes</taxon>
        <taxon>ecological metagenomes</taxon>
    </lineage>
</organism>
<proteinExistence type="predicted"/>